<evidence type="ECO:0000313" key="1">
    <source>
        <dbReference type="EMBL" id="OYR18268.1"/>
    </source>
</evidence>
<protein>
    <submittedName>
        <fullName evidence="1">Uncharacterized protein</fullName>
    </submittedName>
</protein>
<evidence type="ECO:0000313" key="2">
    <source>
        <dbReference type="Proteomes" id="UP000215590"/>
    </source>
</evidence>
<dbReference type="Proteomes" id="UP000215590">
    <property type="component" value="Unassembled WGS sequence"/>
</dbReference>
<reference evidence="1 2" key="1">
    <citation type="submission" date="2017-07" db="EMBL/GenBank/DDBJ databases">
        <title>Phylogenetic study on the rhizospheric bacterium Ochrobactrum sp. A44.</title>
        <authorList>
            <person name="Krzyzanowska D.M."/>
            <person name="Ossowicki A."/>
            <person name="Rajewska M."/>
            <person name="Maciag T."/>
            <person name="Kaczynski Z."/>
            <person name="Czerwicka M."/>
            <person name="Jafra S."/>
        </authorList>
    </citation>
    <scope>NUCLEOTIDE SEQUENCE [LARGE SCALE GENOMIC DNA]</scope>
    <source>
        <strain evidence="1 2">DSM 7216</strain>
    </source>
</reference>
<accession>A0A256FU46</accession>
<comment type="caution">
    <text evidence="1">The sequence shown here is derived from an EMBL/GenBank/DDBJ whole genome shotgun (WGS) entry which is preliminary data.</text>
</comment>
<dbReference type="EMBL" id="NNRJ01000027">
    <property type="protein sequence ID" value="OYR18268.1"/>
    <property type="molecule type" value="Genomic_DNA"/>
</dbReference>
<dbReference type="AlphaFoldDB" id="A0A256FU46"/>
<proteinExistence type="predicted"/>
<sequence>MVEEAYLYIGLSNLDLGSRSLVLSRGILVESTFAHLMSPMMLAFAKPLNGGPHPGPWKATSGGSSHDITAQISIPLTGDNDRVEALRLGATIVSLMRLRCDPAITMVAFSSLPFDSLKNLPDTTAPVVPLEVYPRFIPLMNAGGEKASQTIGWVKSHFETAIELRSKHQEFRVASAALDAAQFIQNDALALISLWGALEALFSPSTSELKFRVSALIAAYLHKPGIARLEAQRNIAKLYDKRSSAAHGKPRHVQDDLVASFILLRSCIMKMILEREVPTKEKLERLLFGDE</sequence>
<keyword evidence="2" id="KW-1185">Reference proteome</keyword>
<gene>
    <name evidence="1" type="ORF">CEV31_4280</name>
</gene>
<name>A0A256FU46_9HYPH</name>
<organism evidence="1 2">
    <name type="scientific">Brucella thiophenivorans</name>
    <dbReference type="NCBI Taxonomy" id="571255"/>
    <lineage>
        <taxon>Bacteria</taxon>
        <taxon>Pseudomonadati</taxon>
        <taxon>Pseudomonadota</taxon>
        <taxon>Alphaproteobacteria</taxon>
        <taxon>Hyphomicrobiales</taxon>
        <taxon>Brucellaceae</taxon>
        <taxon>Brucella/Ochrobactrum group</taxon>
        <taxon>Brucella</taxon>
    </lineage>
</organism>